<comment type="caution">
    <text evidence="1">The sequence shown here is derived from an EMBL/GenBank/DDBJ whole genome shotgun (WGS) entry which is preliminary data.</text>
</comment>
<keyword evidence="2" id="KW-1185">Reference proteome</keyword>
<dbReference type="EMBL" id="PGGS01000009">
    <property type="protein sequence ID" value="PNH12440.1"/>
    <property type="molecule type" value="Genomic_DNA"/>
</dbReference>
<organism evidence="1 2">
    <name type="scientific">Tetrabaena socialis</name>
    <dbReference type="NCBI Taxonomy" id="47790"/>
    <lineage>
        <taxon>Eukaryota</taxon>
        <taxon>Viridiplantae</taxon>
        <taxon>Chlorophyta</taxon>
        <taxon>core chlorophytes</taxon>
        <taxon>Chlorophyceae</taxon>
        <taxon>CS clade</taxon>
        <taxon>Chlamydomonadales</taxon>
        <taxon>Tetrabaenaceae</taxon>
        <taxon>Tetrabaena</taxon>
    </lineage>
</organism>
<dbReference type="Gene3D" id="1.10.238.10">
    <property type="entry name" value="EF-hand"/>
    <property type="match status" value="1"/>
</dbReference>
<accession>A0A2J8AIU8</accession>
<name>A0A2J8AIU8_9CHLO</name>
<dbReference type="InterPro" id="IPR011992">
    <property type="entry name" value="EF-hand-dom_pair"/>
</dbReference>
<proteinExistence type="predicted"/>
<reference evidence="1 2" key="1">
    <citation type="journal article" date="2017" name="Mol. Biol. Evol.">
        <title>The 4-celled Tetrabaena socialis nuclear genome reveals the essential components for genetic control of cell number at the origin of multicellularity in the volvocine lineage.</title>
        <authorList>
            <person name="Featherston J."/>
            <person name="Arakaki Y."/>
            <person name="Hanschen E.R."/>
            <person name="Ferris P.J."/>
            <person name="Michod R.E."/>
            <person name="Olson B.J.S.C."/>
            <person name="Nozaki H."/>
            <person name="Durand P.M."/>
        </authorList>
    </citation>
    <scope>NUCLEOTIDE SEQUENCE [LARGE SCALE GENOMIC DNA]</scope>
    <source>
        <strain evidence="1 2">NIES-571</strain>
    </source>
</reference>
<evidence type="ECO:0000313" key="2">
    <source>
        <dbReference type="Proteomes" id="UP000236333"/>
    </source>
</evidence>
<gene>
    <name evidence="1" type="ORF">TSOC_000695</name>
</gene>
<dbReference type="AlphaFoldDB" id="A0A2J8AIU8"/>
<evidence type="ECO:0000313" key="1">
    <source>
        <dbReference type="EMBL" id="PNH12440.1"/>
    </source>
</evidence>
<dbReference type="OrthoDB" id="4899631at2759"/>
<sequence>MAEDHQALALSWVFGASASIKHSVVNLSDGYTDKICYLAANTAVIYDKRLRRQVFLQYAPPWLIMSSSRSLSGRRGGPPRPSGRVTYWSLFLLGVGRPADIGAVGTEAAGGAGAGAAGAGVEGAAGAWAGGAAAVKALTAALYSASGSPLSRTPAAVTLGGKLIMGVRPDVEATGPVTAVAFSAVLPDRLAHADAADTLNRFMVPDFVVATRSSRIISVQAWSPPRWPGPRRDGLVPAEMVPDLMRSAGFYPSEADVDHLANHMAYMAHGRDSEAMGQVSFADLLCLYINHRPLFNVTTADIAAAFQQLGVRGENGKLQREQLLALLGGTGEAMSGEELAAALAALTGAPTPEKAMPPAVTAAQFSADVLGFDTDAVEAA</sequence>
<protein>
    <submittedName>
        <fullName evidence="1">WD repeat domain-containing protein</fullName>
    </submittedName>
</protein>
<dbReference type="Proteomes" id="UP000236333">
    <property type="component" value="Unassembled WGS sequence"/>
</dbReference>
<dbReference type="SUPFAM" id="SSF47473">
    <property type="entry name" value="EF-hand"/>
    <property type="match status" value="1"/>
</dbReference>